<accession>A0A1I0E100</accession>
<dbReference type="SUPFAM" id="SSF46689">
    <property type="entry name" value="Homeodomain-like"/>
    <property type="match status" value="1"/>
</dbReference>
<dbReference type="GO" id="GO:0043565">
    <property type="term" value="F:sequence-specific DNA binding"/>
    <property type="evidence" value="ECO:0007669"/>
    <property type="project" value="InterPro"/>
</dbReference>
<dbReference type="OrthoDB" id="5582699at2"/>
<dbReference type="PANTHER" id="PTHR43280:SF12">
    <property type="entry name" value="HTH-TYPE TRANSCRIPTIONAL REGULATOR CHBR"/>
    <property type="match status" value="1"/>
</dbReference>
<dbReference type="InterPro" id="IPR037923">
    <property type="entry name" value="HTH-like"/>
</dbReference>
<dbReference type="PROSITE" id="PS01124">
    <property type="entry name" value="HTH_ARAC_FAMILY_2"/>
    <property type="match status" value="1"/>
</dbReference>
<evidence type="ECO:0000256" key="1">
    <source>
        <dbReference type="ARBA" id="ARBA00023015"/>
    </source>
</evidence>
<proteinExistence type="predicted"/>
<evidence type="ECO:0000259" key="4">
    <source>
        <dbReference type="PROSITE" id="PS01124"/>
    </source>
</evidence>
<dbReference type="InterPro" id="IPR018060">
    <property type="entry name" value="HTH_AraC"/>
</dbReference>
<dbReference type="NCBIfam" id="NF007633">
    <property type="entry name" value="PRK10296.1"/>
    <property type="match status" value="1"/>
</dbReference>
<dbReference type="SUPFAM" id="SSF51215">
    <property type="entry name" value="Regulatory protein AraC"/>
    <property type="match status" value="1"/>
</dbReference>
<evidence type="ECO:0000256" key="3">
    <source>
        <dbReference type="ARBA" id="ARBA00023163"/>
    </source>
</evidence>
<dbReference type="STRING" id="1123402.SAMN02583745_02189"/>
<dbReference type="GO" id="GO:0003700">
    <property type="term" value="F:DNA-binding transcription factor activity"/>
    <property type="evidence" value="ECO:0007669"/>
    <property type="project" value="InterPro"/>
</dbReference>
<dbReference type="InterPro" id="IPR014710">
    <property type="entry name" value="RmlC-like_jellyroll"/>
</dbReference>
<keyword evidence="3" id="KW-0804">Transcription</keyword>
<evidence type="ECO:0000313" key="5">
    <source>
        <dbReference type="EMBL" id="SET37989.1"/>
    </source>
</evidence>
<evidence type="ECO:0000313" key="6">
    <source>
        <dbReference type="Proteomes" id="UP000242642"/>
    </source>
</evidence>
<dbReference type="RefSeq" id="WP_093320941.1">
    <property type="nucleotide sequence ID" value="NZ_FOHV01000021.1"/>
</dbReference>
<protein>
    <submittedName>
        <fullName evidence="5">AraC family transcriptional regulator, cel operon repressor</fullName>
    </submittedName>
</protein>
<dbReference type="SMART" id="SM00342">
    <property type="entry name" value="HTH_ARAC"/>
    <property type="match status" value="1"/>
</dbReference>
<dbReference type="InterPro" id="IPR020449">
    <property type="entry name" value="Tscrpt_reg_AraC-type_HTH"/>
</dbReference>
<name>A0A1I0E100_9GAMM</name>
<keyword evidence="6" id="KW-1185">Reference proteome</keyword>
<dbReference type="Gene3D" id="2.60.120.10">
    <property type="entry name" value="Jelly Rolls"/>
    <property type="match status" value="1"/>
</dbReference>
<sequence>MDKFDLDIAAPEKILTEKGLFNGKHYYWFLLTKEKSVSGRHKHDFYEFTITIAGRYHQIVDGKKILLNESEFTFIPLGSVHENIYDLGVTTVLNIGMSKIAFESLFPNFLSINAYAGYVATVESHFFSYIQSALNHSIPAAQENTVIEFIENIIFYLANRLKRSSEVPNETMPTWLVETVNKLHDKRYFRENALNYMIEFSNKSQEYLTRSMKRYYDKTPMQLINEIRINYAKTLLSATNQSVADIANECGYSDSSAFIKHFKLLVNDTPNHYRKINKIYQKDEH</sequence>
<gene>
    <name evidence="5" type="ORF">SAMN02583745_02189</name>
</gene>
<dbReference type="InterPro" id="IPR009057">
    <property type="entry name" value="Homeodomain-like_sf"/>
</dbReference>
<dbReference type="InterPro" id="IPR018062">
    <property type="entry name" value="HTH_AraC-typ_CS"/>
</dbReference>
<dbReference type="PROSITE" id="PS00041">
    <property type="entry name" value="HTH_ARAC_FAMILY_1"/>
    <property type="match status" value="1"/>
</dbReference>
<dbReference type="PANTHER" id="PTHR43280">
    <property type="entry name" value="ARAC-FAMILY TRANSCRIPTIONAL REGULATOR"/>
    <property type="match status" value="1"/>
</dbReference>
<evidence type="ECO:0000256" key="2">
    <source>
        <dbReference type="ARBA" id="ARBA00023125"/>
    </source>
</evidence>
<dbReference type="Gene3D" id="1.10.10.60">
    <property type="entry name" value="Homeodomain-like"/>
    <property type="match status" value="1"/>
</dbReference>
<keyword evidence="1" id="KW-0805">Transcription regulation</keyword>
<organism evidence="5 6">
    <name type="scientific">Thorsellia anophelis DSM 18579</name>
    <dbReference type="NCBI Taxonomy" id="1123402"/>
    <lineage>
        <taxon>Bacteria</taxon>
        <taxon>Pseudomonadati</taxon>
        <taxon>Pseudomonadota</taxon>
        <taxon>Gammaproteobacteria</taxon>
        <taxon>Enterobacterales</taxon>
        <taxon>Thorselliaceae</taxon>
        <taxon>Thorsellia</taxon>
    </lineage>
</organism>
<dbReference type="PRINTS" id="PR00032">
    <property type="entry name" value="HTHARAC"/>
</dbReference>
<reference evidence="6" key="1">
    <citation type="submission" date="2016-10" db="EMBL/GenBank/DDBJ databases">
        <authorList>
            <person name="Varghese N."/>
            <person name="Submissions S."/>
        </authorList>
    </citation>
    <scope>NUCLEOTIDE SEQUENCE [LARGE SCALE GENOMIC DNA]</scope>
    <source>
        <strain evidence="6">DSM 18579</strain>
    </source>
</reference>
<keyword evidence="2" id="KW-0238">DNA-binding</keyword>
<dbReference type="Pfam" id="PF12833">
    <property type="entry name" value="HTH_18"/>
    <property type="match status" value="1"/>
</dbReference>
<feature type="domain" description="HTH araC/xylS-type" evidence="4">
    <location>
        <begin position="178"/>
        <end position="276"/>
    </location>
</feature>
<dbReference type="AlphaFoldDB" id="A0A1I0E100"/>
<dbReference type="Proteomes" id="UP000242642">
    <property type="component" value="Unassembled WGS sequence"/>
</dbReference>
<dbReference type="EMBL" id="FOHV01000021">
    <property type="protein sequence ID" value="SET37989.1"/>
    <property type="molecule type" value="Genomic_DNA"/>
</dbReference>